<dbReference type="GeneID" id="42529237"/>
<dbReference type="VEuPathDB" id="FungiDB:BDBG_17589"/>
<evidence type="ECO:0000313" key="3">
    <source>
        <dbReference type="Proteomes" id="UP000002038"/>
    </source>
</evidence>
<dbReference type="Proteomes" id="UP000002038">
    <property type="component" value="Unassembled WGS sequence"/>
</dbReference>
<proteinExistence type="predicted"/>
<accession>A0A179UVR3</accession>
<name>A0A179UVR3_BLAGS</name>
<organism evidence="2 3">
    <name type="scientific">Blastomyces gilchristii (strain SLH14081)</name>
    <name type="common">Blastomyces dermatitidis</name>
    <dbReference type="NCBI Taxonomy" id="559298"/>
    <lineage>
        <taxon>Eukaryota</taxon>
        <taxon>Fungi</taxon>
        <taxon>Dikarya</taxon>
        <taxon>Ascomycota</taxon>
        <taxon>Pezizomycotina</taxon>
        <taxon>Eurotiomycetes</taxon>
        <taxon>Eurotiomycetidae</taxon>
        <taxon>Onygenales</taxon>
        <taxon>Ajellomycetaceae</taxon>
        <taxon>Blastomyces</taxon>
    </lineage>
</organism>
<dbReference type="AlphaFoldDB" id="A0A179UVR3"/>
<keyword evidence="3" id="KW-1185">Reference proteome</keyword>
<dbReference type="RefSeq" id="XP_031580095.1">
    <property type="nucleotide sequence ID" value="XM_031725273.1"/>
</dbReference>
<dbReference type="OrthoDB" id="10549986at2759"/>
<evidence type="ECO:0000256" key="1">
    <source>
        <dbReference type="SAM" id="MobiDB-lite"/>
    </source>
</evidence>
<dbReference type="EMBL" id="GG657465">
    <property type="protein sequence ID" value="OAT11883.1"/>
    <property type="molecule type" value="Genomic_DNA"/>
</dbReference>
<sequence length="107" mass="12605">MGAENRRRIKRPHLIVTRSLRPRFPRALSCKQLSVGFADTPRQSTESWAWAWQAMRRRDTALGYKDPRPTFQRGQRNYRYQPEAQRRRHFASTPPPTSPRSVLSRAS</sequence>
<feature type="region of interest" description="Disordered" evidence="1">
    <location>
        <begin position="61"/>
        <end position="107"/>
    </location>
</feature>
<dbReference type="KEGG" id="bgh:BDBG_17589"/>
<reference evidence="3" key="1">
    <citation type="journal article" date="2015" name="PLoS Genet.">
        <title>The dynamic genome and transcriptome of the human fungal pathogen Blastomyces and close relative Emmonsia.</title>
        <authorList>
            <person name="Munoz J.F."/>
            <person name="Gauthier G.M."/>
            <person name="Desjardins C.A."/>
            <person name="Gallo J.E."/>
            <person name="Holder J."/>
            <person name="Sullivan T.D."/>
            <person name="Marty A.J."/>
            <person name="Carmen J.C."/>
            <person name="Chen Z."/>
            <person name="Ding L."/>
            <person name="Gujja S."/>
            <person name="Magrini V."/>
            <person name="Misas E."/>
            <person name="Mitreva M."/>
            <person name="Priest M."/>
            <person name="Saif S."/>
            <person name="Whiston E.A."/>
            <person name="Young S."/>
            <person name="Zeng Q."/>
            <person name="Goldman W.E."/>
            <person name="Mardis E.R."/>
            <person name="Taylor J.W."/>
            <person name="McEwen J.G."/>
            <person name="Clay O.K."/>
            <person name="Klein B.S."/>
            <person name="Cuomo C.A."/>
        </authorList>
    </citation>
    <scope>NUCLEOTIDE SEQUENCE [LARGE SCALE GENOMIC DNA]</scope>
    <source>
        <strain evidence="3">SLH14081</strain>
    </source>
</reference>
<protein>
    <submittedName>
        <fullName evidence="2">Uncharacterized protein</fullName>
    </submittedName>
</protein>
<evidence type="ECO:0000313" key="2">
    <source>
        <dbReference type="EMBL" id="OAT11883.1"/>
    </source>
</evidence>
<gene>
    <name evidence="2" type="ORF">BDBG_17589</name>
</gene>